<dbReference type="InParanoid" id="N1J6N2"/>
<keyword evidence="3" id="KW-1185">Reference proteome</keyword>
<evidence type="ECO:0000256" key="1">
    <source>
        <dbReference type="SAM" id="SignalP"/>
    </source>
</evidence>
<comment type="caution">
    <text evidence="2">The sequence shown here is derived from an EMBL/GenBank/DDBJ whole genome shotgun (WGS) entry which is preliminary data.</text>
</comment>
<protein>
    <submittedName>
        <fullName evidence="2">CSEP0328 putative effector protein</fullName>
    </submittedName>
</protein>
<dbReference type="EMBL" id="CAUH01001282">
    <property type="protein sequence ID" value="CCU75381.1"/>
    <property type="molecule type" value="Genomic_DNA"/>
</dbReference>
<gene>
    <name evidence="2" type="ORF">BGHDH14_bghG001282000001001</name>
</gene>
<sequence length="135" mass="15082">MLSGKNLVLAACALACVNAEIISYYIEQGAQCDTSIYTGPMISSVYNKYCQNNGEGLRRAGNSLIKMYMNDDDRQLIYLPLPMMNTNIPLDQHTDRFVVVDNNCSYYHVAKLLDVTRASDDDEGKMTTICPPPML</sequence>
<evidence type="ECO:0000313" key="2">
    <source>
        <dbReference type="EMBL" id="CCU75381.1"/>
    </source>
</evidence>
<reference evidence="2 3" key="1">
    <citation type="journal article" date="2010" name="Science">
        <title>Genome expansion and gene loss in powdery mildew fungi reveal tradeoffs in extreme parasitism.</title>
        <authorList>
            <person name="Spanu P.D."/>
            <person name="Abbott J.C."/>
            <person name="Amselem J."/>
            <person name="Burgis T.A."/>
            <person name="Soanes D.M."/>
            <person name="Stueber K."/>
            <person name="Ver Loren van Themaat E."/>
            <person name="Brown J.K.M."/>
            <person name="Butcher S.A."/>
            <person name="Gurr S.J."/>
            <person name="Lebrun M.-H."/>
            <person name="Ridout C.J."/>
            <person name="Schulze-Lefert P."/>
            <person name="Talbot N.J."/>
            <person name="Ahmadinejad N."/>
            <person name="Ametz C."/>
            <person name="Barton G.R."/>
            <person name="Benjdia M."/>
            <person name="Bidzinski P."/>
            <person name="Bindschedler L.V."/>
            <person name="Both M."/>
            <person name="Brewer M.T."/>
            <person name="Cadle-Davidson L."/>
            <person name="Cadle-Davidson M.M."/>
            <person name="Collemare J."/>
            <person name="Cramer R."/>
            <person name="Frenkel O."/>
            <person name="Godfrey D."/>
            <person name="Harriman J."/>
            <person name="Hoede C."/>
            <person name="King B.C."/>
            <person name="Klages S."/>
            <person name="Kleemann J."/>
            <person name="Knoll D."/>
            <person name="Koti P.S."/>
            <person name="Kreplak J."/>
            <person name="Lopez-Ruiz F.J."/>
            <person name="Lu X."/>
            <person name="Maekawa T."/>
            <person name="Mahanil S."/>
            <person name="Micali C."/>
            <person name="Milgroom M.G."/>
            <person name="Montana G."/>
            <person name="Noir S."/>
            <person name="O'Connell R.J."/>
            <person name="Oberhaensli S."/>
            <person name="Parlange F."/>
            <person name="Pedersen C."/>
            <person name="Quesneville H."/>
            <person name="Reinhardt R."/>
            <person name="Rott M."/>
            <person name="Sacristan S."/>
            <person name="Schmidt S.M."/>
            <person name="Schoen M."/>
            <person name="Skamnioti P."/>
            <person name="Sommer H."/>
            <person name="Stephens A."/>
            <person name="Takahara H."/>
            <person name="Thordal-Christensen H."/>
            <person name="Vigouroux M."/>
            <person name="Wessling R."/>
            <person name="Wicker T."/>
            <person name="Panstruga R."/>
        </authorList>
    </citation>
    <scope>NUCLEOTIDE SEQUENCE [LARGE SCALE GENOMIC DNA]</scope>
    <source>
        <strain evidence="2">DH14</strain>
    </source>
</reference>
<evidence type="ECO:0000313" key="3">
    <source>
        <dbReference type="Proteomes" id="UP000015441"/>
    </source>
</evidence>
<feature type="signal peptide" evidence="1">
    <location>
        <begin position="1"/>
        <end position="19"/>
    </location>
</feature>
<proteinExistence type="predicted"/>
<feature type="chain" id="PRO_5004107217" evidence="1">
    <location>
        <begin position="20"/>
        <end position="135"/>
    </location>
</feature>
<dbReference type="AlphaFoldDB" id="N1J6N2"/>
<name>N1J6N2_BLUG1</name>
<organism evidence="2 3">
    <name type="scientific">Blumeria graminis f. sp. hordei (strain DH14)</name>
    <name type="common">Barley powdery mildew</name>
    <name type="synonym">Oidium monilioides f. sp. hordei</name>
    <dbReference type="NCBI Taxonomy" id="546991"/>
    <lineage>
        <taxon>Eukaryota</taxon>
        <taxon>Fungi</taxon>
        <taxon>Dikarya</taxon>
        <taxon>Ascomycota</taxon>
        <taxon>Pezizomycotina</taxon>
        <taxon>Leotiomycetes</taxon>
        <taxon>Erysiphales</taxon>
        <taxon>Erysiphaceae</taxon>
        <taxon>Blumeria</taxon>
        <taxon>Blumeria hordei</taxon>
    </lineage>
</organism>
<dbReference type="Proteomes" id="UP000015441">
    <property type="component" value="Unassembled WGS sequence"/>
</dbReference>
<dbReference type="HOGENOM" id="CLU_1885430_0_0_1"/>
<accession>N1J6N2</accession>
<keyword evidence="1" id="KW-0732">Signal</keyword>